<name>A0ABX7TZA9_STRCY</name>
<evidence type="ECO:0000313" key="3">
    <source>
        <dbReference type="Proteomes" id="UP000663908"/>
    </source>
</evidence>
<gene>
    <name evidence="2" type="ORF">S1361_32655</name>
</gene>
<protein>
    <submittedName>
        <fullName evidence="2">Transposase DDE domain protein</fullName>
    </submittedName>
</protein>
<keyword evidence="3" id="KW-1185">Reference proteome</keyword>
<dbReference type="Proteomes" id="UP000663908">
    <property type="component" value="Chromosome"/>
</dbReference>
<dbReference type="InterPro" id="IPR002559">
    <property type="entry name" value="Transposase_11"/>
</dbReference>
<dbReference type="EMBL" id="CP071839">
    <property type="protein sequence ID" value="QTE02128.1"/>
    <property type="molecule type" value="Genomic_DNA"/>
</dbReference>
<organism evidence="2 3">
    <name type="scientific">Streptomyces cyanogenus</name>
    <dbReference type="NCBI Taxonomy" id="80860"/>
    <lineage>
        <taxon>Bacteria</taxon>
        <taxon>Bacillati</taxon>
        <taxon>Actinomycetota</taxon>
        <taxon>Actinomycetes</taxon>
        <taxon>Kitasatosporales</taxon>
        <taxon>Streptomycetaceae</taxon>
        <taxon>Streptomyces</taxon>
    </lineage>
</organism>
<reference evidence="2 3" key="1">
    <citation type="submission" date="2021-03" db="EMBL/GenBank/DDBJ databases">
        <title>Complete genome sequence of Streptomyces cyanogenus S136, producer of anticancer angucycline landomycin A.</title>
        <authorList>
            <person name="Hrab P."/>
            <person name="Ruckert C."/>
            <person name="Busche T."/>
            <person name="Ostash I."/>
            <person name="Kalinowski J."/>
            <person name="Fedorenko V."/>
            <person name="Yushchuk O."/>
            <person name="Ostash B."/>
        </authorList>
    </citation>
    <scope>NUCLEOTIDE SEQUENCE [LARGE SCALE GENOMIC DNA]</scope>
    <source>
        <strain evidence="2 3">S136</strain>
    </source>
</reference>
<accession>A0ABX7TZA9</accession>
<dbReference type="Pfam" id="PF01609">
    <property type="entry name" value="DDE_Tnp_1"/>
    <property type="match status" value="1"/>
</dbReference>
<evidence type="ECO:0000313" key="2">
    <source>
        <dbReference type="EMBL" id="QTE02128.1"/>
    </source>
</evidence>
<sequence>MIVDRHGTPLAVSLTGGNRHDVTQLVPLLEAIPRIRGRRGRPRHKPKRLYADRGYDFRKYRRLLWVRGIVPKIARRGAPIDRGARLGIDVEIVQRGSSG</sequence>
<feature type="domain" description="Transposase IS4-like" evidence="1">
    <location>
        <begin position="3"/>
        <end position="62"/>
    </location>
</feature>
<proteinExistence type="predicted"/>
<evidence type="ECO:0000259" key="1">
    <source>
        <dbReference type="Pfam" id="PF01609"/>
    </source>
</evidence>